<feature type="active site" evidence="6">
    <location>
        <position position="84"/>
    </location>
</feature>
<dbReference type="PROSITE" id="PS51679">
    <property type="entry name" value="SAM_MT_C5"/>
    <property type="match status" value="1"/>
</dbReference>
<comment type="catalytic activity">
    <reaction evidence="5 8">
        <text>a 2'-deoxycytidine in DNA + S-adenosyl-L-methionine = a 5-methyl-2'-deoxycytidine in DNA + S-adenosyl-L-homocysteine + H(+)</text>
        <dbReference type="Rhea" id="RHEA:13681"/>
        <dbReference type="Rhea" id="RHEA-COMP:11369"/>
        <dbReference type="Rhea" id="RHEA-COMP:11370"/>
        <dbReference type="ChEBI" id="CHEBI:15378"/>
        <dbReference type="ChEBI" id="CHEBI:57856"/>
        <dbReference type="ChEBI" id="CHEBI:59789"/>
        <dbReference type="ChEBI" id="CHEBI:85452"/>
        <dbReference type="ChEBI" id="CHEBI:85454"/>
        <dbReference type="EC" id="2.1.1.37"/>
    </reaction>
</comment>
<keyword evidence="4" id="KW-0680">Restriction system</keyword>
<dbReference type="PRINTS" id="PR00105">
    <property type="entry name" value="C5METTRFRASE"/>
</dbReference>
<dbReference type="Gene3D" id="3.40.50.150">
    <property type="entry name" value="Vaccinia Virus protein VP39"/>
    <property type="match status" value="1"/>
</dbReference>
<name>A0A368JPT7_9BACT</name>
<dbReference type="PROSITE" id="PS51257">
    <property type="entry name" value="PROKAR_LIPOPROTEIN"/>
    <property type="match status" value="1"/>
</dbReference>
<dbReference type="GO" id="GO:0003677">
    <property type="term" value="F:DNA binding"/>
    <property type="evidence" value="ECO:0007669"/>
    <property type="project" value="TreeGrafter"/>
</dbReference>
<comment type="caution">
    <text evidence="9">The sequence shown here is derived from an EMBL/GenBank/DDBJ whole genome shotgun (WGS) entry which is preliminary data.</text>
</comment>
<keyword evidence="3 6" id="KW-0949">S-adenosyl-L-methionine</keyword>
<dbReference type="EMBL" id="QOWE01000007">
    <property type="protein sequence ID" value="RCR69687.1"/>
    <property type="molecule type" value="Genomic_DNA"/>
</dbReference>
<protein>
    <recommendedName>
        <fullName evidence="8">Cytosine-specific methyltransferase</fullName>
        <ecNumber evidence="8">2.1.1.37</ecNumber>
    </recommendedName>
</protein>
<evidence type="ECO:0000256" key="6">
    <source>
        <dbReference type="PROSITE-ProRule" id="PRU01016"/>
    </source>
</evidence>
<dbReference type="Gene3D" id="3.90.120.10">
    <property type="entry name" value="DNA Methylase, subunit A, domain 2"/>
    <property type="match status" value="2"/>
</dbReference>
<dbReference type="SUPFAM" id="SSF53335">
    <property type="entry name" value="S-adenosyl-L-methionine-dependent methyltransferases"/>
    <property type="match status" value="1"/>
</dbReference>
<keyword evidence="1 6" id="KW-0489">Methyltransferase</keyword>
<gene>
    <name evidence="9" type="ORF">DUE52_10080</name>
</gene>
<evidence type="ECO:0000256" key="3">
    <source>
        <dbReference type="ARBA" id="ARBA00022691"/>
    </source>
</evidence>
<dbReference type="InterPro" id="IPR018117">
    <property type="entry name" value="C5_DNA_meth_AS"/>
</dbReference>
<dbReference type="NCBIfam" id="TIGR00675">
    <property type="entry name" value="dcm"/>
    <property type="match status" value="1"/>
</dbReference>
<evidence type="ECO:0000256" key="8">
    <source>
        <dbReference type="RuleBase" id="RU000417"/>
    </source>
</evidence>
<evidence type="ECO:0000313" key="10">
    <source>
        <dbReference type="Proteomes" id="UP000253383"/>
    </source>
</evidence>
<dbReference type="InterPro" id="IPR050390">
    <property type="entry name" value="C5-Methyltransferase"/>
</dbReference>
<evidence type="ECO:0000256" key="5">
    <source>
        <dbReference type="ARBA" id="ARBA00047422"/>
    </source>
</evidence>
<organism evidence="9 10">
    <name type="scientific">Larkinella punicea</name>
    <dbReference type="NCBI Taxonomy" id="2315727"/>
    <lineage>
        <taxon>Bacteria</taxon>
        <taxon>Pseudomonadati</taxon>
        <taxon>Bacteroidota</taxon>
        <taxon>Cytophagia</taxon>
        <taxon>Cytophagales</taxon>
        <taxon>Spirosomataceae</taxon>
        <taxon>Larkinella</taxon>
    </lineage>
</organism>
<keyword evidence="2 6" id="KW-0808">Transferase</keyword>
<reference evidence="9 10" key="1">
    <citation type="submission" date="2018-07" db="EMBL/GenBank/DDBJ databases">
        <title>Genome analysis of Larkinella rosea.</title>
        <authorList>
            <person name="Zhou Z."/>
            <person name="Wang G."/>
        </authorList>
    </citation>
    <scope>NUCLEOTIDE SEQUENCE [LARGE SCALE GENOMIC DNA]</scope>
    <source>
        <strain evidence="10">zzj9</strain>
    </source>
</reference>
<dbReference type="GO" id="GO:0044027">
    <property type="term" value="P:negative regulation of gene expression via chromosomal CpG island methylation"/>
    <property type="evidence" value="ECO:0007669"/>
    <property type="project" value="TreeGrafter"/>
</dbReference>
<evidence type="ECO:0000256" key="7">
    <source>
        <dbReference type="RuleBase" id="RU000416"/>
    </source>
</evidence>
<dbReference type="AlphaFoldDB" id="A0A368JPT7"/>
<evidence type="ECO:0000256" key="1">
    <source>
        <dbReference type="ARBA" id="ARBA00022603"/>
    </source>
</evidence>
<keyword evidence="10" id="KW-1185">Reference proteome</keyword>
<dbReference type="InterPro" id="IPR029063">
    <property type="entry name" value="SAM-dependent_MTases_sf"/>
</dbReference>
<sequence>MKEFKANAANPTYLSLFSGCGGFDDGFEQAGFVSKGAFDIDNSVIETYRHNFNGPIYKHDLSSLSLPINFEKSTIDVVISGSPCQGFSTAGLRKLDDPRNKLLIAGGEIAIKLLPKVFVAENVMGSFNGKHKQFWNDLIGLLNENKYNVEFLKCEGTDFGLAQIRKRVFLIAWRGDGGISFDIEKKPVKVLKDVLMNINGLPNQDVYFPIKDEKVEKIITCIKPGQKLCNVRGGNGIIHTWDIPEVFGDTNEKEKQVLRVIKELRRKLRIRNYGDADPVLIEDIKSKLNFSPIQFLDSLVNKGYVKVIGGRYDLIHSFNGLYKRLEWNKPSMTVDTRFGDARYFLHPEEMRGFTVREAARIQGFRDSFVFYGSKQQQFKMIGNAVPPPMASAIANIIKEKILSI</sequence>
<dbReference type="GO" id="GO:0009307">
    <property type="term" value="P:DNA restriction-modification system"/>
    <property type="evidence" value="ECO:0007669"/>
    <property type="project" value="UniProtKB-KW"/>
</dbReference>
<dbReference type="Pfam" id="PF00145">
    <property type="entry name" value="DNA_methylase"/>
    <property type="match status" value="1"/>
</dbReference>
<accession>A0A368JPT7</accession>
<dbReference type="InterPro" id="IPR031303">
    <property type="entry name" value="C5_meth_CS"/>
</dbReference>
<dbReference type="Proteomes" id="UP000253383">
    <property type="component" value="Unassembled WGS sequence"/>
</dbReference>
<dbReference type="InterPro" id="IPR001525">
    <property type="entry name" value="C5_MeTfrase"/>
</dbReference>
<evidence type="ECO:0000256" key="2">
    <source>
        <dbReference type="ARBA" id="ARBA00022679"/>
    </source>
</evidence>
<dbReference type="PANTHER" id="PTHR10629">
    <property type="entry name" value="CYTOSINE-SPECIFIC METHYLTRANSFERASE"/>
    <property type="match status" value="1"/>
</dbReference>
<dbReference type="RefSeq" id="WP_114405881.1">
    <property type="nucleotide sequence ID" value="NZ_QOWE01000007.1"/>
</dbReference>
<dbReference type="EC" id="2.1.1.37" evidence="8"/>
<dbReference type="PROSITE" id="PS00094">
    <property type="entry name" value="C5_MTASE_1"/>
    <property type="match status" value="1"/>
</dbReference>
<dbReference type="GO" id="GO:0003886">
    <property type="term" value="F:DNA (cytosine-5-)-methyltransferase activity"/>
    <property type="evidence" value="ECO:0007669"/>
    <property type="project" value="UniProtKB-EC"/>
</dbReference>
<evidence type="ECO:0000313" key="9">
    <source>
        <dbReference type="EMBL" id="RCR69687.1"/>
    </source>
</evidence>
<dbReference type="OrthoDB" id="32195at2"/>
<proteinExistence type="inferred from homology"/>
<dbReference type="GO" id="GO:0032259">
    <property type="term" value="P:methylation"/>
    <property type="evidence" value="ECO:0007669"/>
    <property type="project" value="UniProtKB-KW"/>
</dbReference>
<dbReference type="PANTHER" id="PTHR10629:SF52">
    <property type="entry name" value="DNA (CYTOSINE-5)-METHYLTRANSFERASE 1"/>
    <property type="match status" value="1"/>
</dbReference>
<dbReference type="PROSITE" id="PS00095">
    <property type="entry name" value="C5_MTASE_2"/>
    <property type="match status" value="1"/>
</dbReference>
<evidence type="ECO:0000256" key="4">
    <source>
        <dbReference type="ARBA" id="ARBA00022747"/>
    </source>
</evidence>
<comment type="similarity">
    <text evidence="6 7">Belongs to the class I-like SAM-binding methyltransferase superfamily. C5-methyltransferase family.</text>
</comment>